<proteinExistence type="predicted"/>
<dbReference type="GO" id="GO:0008483">
    <property type="term" value="F:transaminase activity"/>
    <property type="evidence" value="ECO:0007669"/>
    <property type="project" value="UniProtKB-KW"/>
</dbReference>
<dbReference type="Proteomes" id="UP001501410">
    <property type="component" value="Unassembled WGS sequence"/>
</dbReference>
<organism evidence="6 7">
    <name type="scientific">Rurimicrobium arvi</name>
    <dbReference type="NCBI Taxonomy" id="2049916"/>
    <lineage>
        <taxon>Bacteria</taxon>
        <taxon>Pseudomonadati</taxon>
        <taxon>Bacteroidota</taxon>
        <taxon>Chitinophagia</taxon>
        <taxon>Chitinophagales</taxon>
        <taxon>Chitinophagaceae</taxon>
        <taxon>Rurimicrobium</taxon>
    </lineage>
</organism>
<feature type="domain" description="Aminotransferase class I/classII large" evidence="5">
    <location>
        <begin position="10"/>
        <end position="359"/>
    </location>
</feature>
<name>A0ABP8N224_9BACT</name>
<dbReference type="InterPro" id="IPR015422">
    <property type="entry name" value="PyrdxlP-dep_Trfase_small"/>
</dbReference>
<accession>A0ABP8N224</accession>
<keyword evidence="2 6" id="KW-0032">Aminotransferase</keyword>
<protein>
    <submittedName>
        <fullName evidence="6">Pyridoxal phosphate-dependent aminotransferase</fullName>
    </submittedName>
</protein>
<dbReference type="Gene3D" id="3.90.1150.10">
    <property type="entry name" value="Aspartate Aminotransferase, domain 1"/>
    <property type="match status" value="1"/>
</dbReference>
<keyword evidence="7" id="KW-1185">Reference proteome</keyword>
<keyword evidence="3" id="KW-0808">Transferase</keyword>
<dbReference type="EMBL" id="BAABEZ010000024">
    <property type="protein sequence ID" value="GAA4458607.1"/>
    <property type="molecule type" value="Genomic_DNA"/>
</dbReference>
<dbReference type="InterPro" id="IPR015421">
    <property type="entry name" value="PyrdxlP-dep_Trfase_major"/>
</dbReference>
<dbReference type="NCBIfam" id="NF006569">
    <property type="entry name" value="PRK09082.1"/>
    <property type="match status" value="1"/>
</dbReference>
<evidence type="ECO:0000256" key="1">
    <source>
        <dbReference type="ARBA" id="ARBA00001933"/>
    </source>
</evidence>
<evidence type="ECO:0000256" key="2">
    <source>
        <dbReference type="ARBA" id="ARBA00022576"/>
    </source>
</evidence>
<comment type="caution">
    <text evidence="6">The sequence shown here is derived from an EMBL/GenBank/DDBJ whole genome shotgun (WGS) entry which is preliminary data.</text>
</comment>
<dbReference type="InterPro" id="IPR004839">
    <property type="entry name" value="Aminotransferase_I/II_large"/>
</dbReference>
<dbReference type="SUPFAM" id="SSF53383">
    <property type="entry name" value="PLP-dependent transferases"/>
    <property type="match status" value="1"/>
</dbReference>
<dbReference type="InterPro" id="IPR015424">
    <property type="entry name" value="PyrdxlP-dep_Trfase"/>
</dbReference>
<reference evidence="7" key="1">
    <citation type="journal article" date="2019" name="Int. J. Syst. Evol. Microbiol.">
        <title>The Global Catalogue of Microorganisms (GCM) 10K type strain sequencing project: providing services to taxonomists for standard genome sequencing and annotation.</title>
        <authorList>
            <consortium name="The Broad Institute Genomics Platform"/>
            <consortium name="The Broad Institute Genome Sequencing Center for Infectious Disease"/>
            <person name="Wu L."/>
            <person name="Ma J."/>
        </authorList>
    </citation>
    <scope>NUCLEOTIDE SEQUENCE [LARGE SCALE GENOMIC DNA]</scope>
    <source>
        <strain evidence="7">JCM 31921</strain>
    </source>
</reference>
<gene>
    <name evidence="6" type="ORF">GCM10023092_27170</name>
</gene>
<dbReference type="InterPro" id="IPR051326">
    <property type="entry name" value="Kynurenine-oxoglutarate_AT"/>
</dbReference>
<dbReference type="Pfam" id="PF00155">
    <property type="entry name" value="Aminotran_1_2"/>
    <property type="match status" value="1"/>
</dbReference>
<sequence length="367" mass="40668">MSLLAQKNNAINLSQGFPDFPIEGQLSTLLHEASVSGLNQYAPMPGLPALREAIAADFLTRYGVAIDPETEITITPGATYAIYTAFTSLLQAGDEVIVLEPAYDSYIPNIEMSGAIPVPVKLLPHSFRPDWNAIAAAITERTKAIIVNTPHNPTGSVWSAEDWNTLWELLKDRPVYVLSDEVYEQLLFDGRQHYSVLQHPGLRERSFALYSFGKVFHNTGWKIGFAVAPPAMSKAFRRLHQFLSFSVNTPAQWALAQFIGSGNLAKPAALLQQKRDYFNSLMQHTPFRMLAPASGSYFQLYSYEGLSDMSDKDYACFLTEQFGVASIPVSAFYSDGTDHKILRVCFAKKEETLKEAALRLKAVASGK</sequence>
<dbReference type="Gene3D" id="3.40.640.10">
    <property type="entry name" value="Type I PLP-dependent aspartate aminotransferase-like (Major domain)"/>
    <property type="match status" value="1"/>
</dbReference>
<evidence type="ECO:0000313" key="7">
    <source>
        <dbReference type="Proteomes" id="UP001501410"/>
    </source>
</evidence>
<evidence type="ECO:0000256" key="4">
    <source>
        <dbReference type="ARBA" id="ARBA00022898"/>
    </source>
</evidence>
<dbReference type="PANTHER" id="PTHR43807">
    <property type="entry name" value="FI04487P"/>
    <property type="match status" value="1"/>
</dbReference>
<evidence type="ECO:0000256" key="3">
    <source>
        <dbReference type="ARBA" id="ARBA00022679"/>
    </source>
</evidence>
<dbReference type="CDD" id="cd00609">
    <property type="entry name" value="AAT_like"/>
    <property type="match status" value="1"/>
</dbReference>
<keyword evidence="4" id="KW-0663">Pyridoxal phosphate</keyword>
<evidence type="ECO:0000259" key="5">
    <source>
        <dbReference type="Pfam" id="PF00155"/>
    </source>
</evidence>
<evidence type="ECO:0000313" key="6">
    <source>
        <dbReference type="EMBL" id="GAA4458607.1"/>
    </source>
</evidence>
<dbReference type="PANTHER" id="PTHR43807:SF20">
    <property type="entry name" value="FI04487P"/>
    <property type="match status" value="1"/>
</dbReference>
<comment type="cofactor">
    <cofactor evidence="1">
        <name>pyridoxal 5'-phosphate</name>
        <dbReference type="ChEBI" id="CHEBI:597326"/>
    </cofactor>
</comment>